<reference evidence="1" key="2">
    <citation type="submission" date="2023-01" db="EMBL/GenBank/DDBJ databases">
        <authorList>
            <person name="Sun Q."/>
            <person name="Evtushenko L."/>
        </authorList>
    </citation>
    <scope>NUCLEOTIDE SEQUENCE</scope>
    <source>
        <strain evidence="1">VKM B-2222</strain>
    </source>
</reference>
<keyword evidence="2" id="KW-1185">Reference proteome</keyword>
<name>A0AAD3RSJ5_9RHOB</name>
<evidence type="ECO:0000313" key="2">
    <source>
        <dbReference type="Proteomes" id="UP001143349"/>
    </source>
</evidence>
<sequence length="70" mass="7482">MLCKSSYFGRMQKPPLTDLEASDLLCNIWVQLAQAKGQTVHAETALRAATVAIMTLSAALTGAMDKARGD</sequence>
<protein>
    <submittedName>
        <fullName evidence="1">Uncharacterized protein</fullName>
    </submittedName>
</protein>
<evidence type="ECO:0000313" key="1">
    <source>
        <dbReference type="EMBL" id="GLK63478.1"/>
    </source>
</evidence>
<dbReference type="Proteomes" id="UP001143349">
    <property type="component" value="Unassembled WGS sequence"/>
</dbReference>
<comment type="caution">
    <text evidence="1">The sequence shown here is derived from an EMBL/GenBank/DDBJ whole genome shotgun (WGS) entry which is preliminary data.</text>
</comment>
<organism evidence="1 2">
    <name type="scientific">Paracoccus kondratievae</name>
    <dbReference type="NCBI Taxonomy" id="135740"/>
    <lineage>
        <taxon>Bacteria</taxon>
        <taxon>Pseudomonadati</taxon>
        <taxon>Pseudomonadota</taxon>
        <taxon>Alphaproteobacteria</taxon>
        <taxon>Rhodobacterales</taxon>
        <taxon>Paracoccaceae</taxon>
        <taxon>Paracoccus</taxon>
    </lineage>
</organism>
<dbReference type="EMBL" id="BSFH01000017">
    <property type="protein sequence ID" value="GLK63478.1"/>
    <property type="molecule type" value="Genomic_DNA"/>
</dbReference>
<proteinExistence type="predicted"/>
<gene>
    <name evidence="1" type="ORF">GCM10017635_09480</name>
</gene>
<accession>A0AAD3RSJ5</accession>
<reference evidence="1" key="1">
    <citation type="journal article" date="2014" name="Int. J. Syst. Evol. Microbiol.">
        <title>Complete genome sequence of Corynebacterium casei LMG S-19264T (=DSM 44701T), isolated from a smear-ripened cheese.</title>
        <authorList>
            <consortium name="US DOE Joint Genome Institute (JGI-PGF)"/>
            <person name="Walter F."/>
            <person name="Albersmeier A."/>
            <person name="Kalinowski J."/>
            <person name="Ruckert C."/>
        </authorList>
    </citation>
    <scope>NUCLEOTIDE SEQUENCE</scope>
    <source>
        <strain evidence="1">VKM B-2222</strain>
    </source>
</reference>
<dbReference type="AlphaFoldDB" id="A0AAD3RSJ5"/>